<dbReference type="GO" id="GO:0016020">
    <property type="term" value="C:membrane"/>
    <property type="evidence" value="ECO:0007669"/>
    <property type="project" value="UniProtKB-SubCell"/>
</dbReference>
<keyword evidence="10 11" id="KW-0325">Glycoprotein</keyword>
<keyword evidence="8 11" id="KW-1133">Transmembrane helix</keyword>
<evidence type="ECO:0000256" key="3">
    <source>
        <dbReference type="ARBA" id="ARBA00005735"/>
    </source>
</evidence>
<dbReference type="InterPro" id="IPR029044">
    <property type="entry name" value="Nucleotide-diphossugar_trans"/>
</dbReference>
<evidence type="ECO:0000256" key="10">
    <source>
        <dbReference type="ARBA" id="ARBA00023180"/>
    </source>
</evidence>
<keyword evidence="4 11" id="KW-0328">Glycosyltransferase</keyword>
<keyword evidence="9 11" id="KW-0472">Membrane</keyword>
<evidence type="ECO:0000256" key="4">
    <source>
        <dbReference type="ARBA" id="ARBA00022676"/>
    </source>
</evidence>
<evidence type="ECO:0000313" key="16">
    <source>
        <dbReference type="Proteomes" id="UP000186922"/>
    </source>
</evidence>
<evidence type="ECO:0000256" key="11">
    <source>
        <dbReference type="RuleBase" id="RU368121"/>
    </source>
</evidence>
<evidence type="ECO:0000256" key="8">
    <source>
        <dbReference type="ARBA" id="ARBA00022989"/>
    </source>
</evidence>
<dbReference type="PANTHER" id="PTHR19300">
    <property type="entry name" value="BETA-1,4-GALACTOSYLTRANSFERASE"/>
    <property type="match status" value="1"/>
</dbReference>
<keyword evidence="7 11" id="KW-0735">Signal-anchor</keyword>
<evidence type="ECO:0000256" key="2">
    <source>
        <dbReference type="ARBA" id="ARBA00004922"/>
    </source>
</evidence>
<dbReference type="EMBL" id="BDGG01000018">
    <property type="protein sequence ID" value="GAV08719.1"/>
    <property type="molecule type" value="Genomic_DNA"/>
</dbReference>
<evidence type="ECO:0000256" key="9">
    <source>
        <dbReference type="ARBA" id="ARBA00023136"/>
    </source>
</evidence>
<feature type="domain" description="Galactosyltransferase C-terminal" evidence="13">
    <location>
        <begin position="152"/>
        <end position="227"/>
    </location>
</feature>
<dbReference type="STRING" id="947166.A0A1D1WB61"/>
<name>A0A1D1WB61_RAMVA</name>
<accession>A0A1D1WB61</accession>
<dbReference type="GO" id="GO:0046525">
    <property type="term" value="F:xylosylprotein 4-beta-galactosyltransferase activity"/>
    <property type="evidence" value="ECO:0007669"/>
    <property type="project" value="TreeGrafter"/>
</dbReference>
<evidence type="ECO:0000256" key="5">
    <source>
        <dbReference type="ARBA" id="ARBA00022679"/>
    </source>
</evidence>
<dbReference type="InterPro" id="IPR027791">
    <property type="entry name" value="Galactosyl_T_C"/>
</dbReference>
<dbReference type="AlphaFoldDB" id="A0A1D1WB61"/>
<dbReference type="GO" id="GO:0005794">
    <property type="term" value="C:Golgi apparatus"/>
    <property type="evidence" value="ECO:0007669"/>
    <property type="project" value="TreeGrafter"/>
</dbReference>
<dbReference type="Gene3D" id="3.90.550.10">
    <property type="entry name" value="Spore Coat Polysaccharide Biosynthesis Protein SpsA, Chain A"/>
    <property type="match status" value="1"/>
</dbReference>
<organism evidence="15 16">
    <name type="scientific">Ramazzottius varieornatus</name>
    <name type="common">Water bear</name>
    <name type="synonym">Tardigrade</name>
    <dbReference type="NCBI Taxonomy" id="947166"/>
    <lineage>
        <taxon>Eukaryota</taxon>
        <taxon>Metazoa</taxon>
        <taxon>Ecdysozoa</taxon>
        <taxon>Tardigrada</taxon>
        <taxon>Eutardigrada</taxon>
        <taxon>Parachela</taxon>
        <taxon>Hypsibioidea</taxon>
        <taxon>Ramazzottiidae</taxon>
        <taxon>Ramazzottius</taxon>
    </lineage>
</organism>
<evidence type="ECO:0000259" key="13">
    <source>
        <dbReference type="Pfam" id="PF02709"/>
    </source>
</evidence>
<dbReference type="CDD" id="cd00899">
    <property type="entry name" value="b4GalT"/>
    <property type="match status" value="1"/>
</dbReference>
<comment type="subcellular location">
    <subcellularLocation>
        <location evidence="1 11">Membrane</location>
        <topology evidence="1 11">Single-pass type II membrane protein</topology>
    </subcellularLocation>
</comment>
<feature type="domain" description="Galactosyltransferase N-terminal" evidence="14">
    <location>
        <begin position="61"/>
        <end position="145"/>
    </location>
</feature>
<proteinExistence type="inferred from homology"/>
<dbReference type="UniPathway" id="UPA00378"/>
<keyword evidence="6 11" id="KW-0812">Transmembrane</keyword>
<dbReference type="GO" id="GO:0030166">
    <property type="term" value="P:proteoglycan biosynthetic process"/>
    <property type="evidence" value="ECO:0007669"/>
    <property type="project" value="TreeGrafter"/>
</dbReference>
<comment type="pathway">
    <text evidence="2 11">Protein modification; protein glycosylation.</text>
</comment>
<gene>
    <name evidence="15" type="primary">RvY_18373-1</name>
    <name evidence="15" type="synonym">RvY_18373.1</name>
    <name evidence="15" type="ORF">RvY_18373</name>
</gene>
<dbReference type="Pfam" id="PF13733">
    <property type="entry name" value="Glyco_transf_7N"/>
    <property type="match status" value="1"/>
</dbReference>
<sequence>MAPLDAREVQHKIRHHLRRLRNNPSGVFILVLTTVILSISFIYGCWQIFTLVGSGSSANSSGHRLAIIVPFRDRFDELLQFVPHMIAFLAGQKVTFQIFVMNQVDDYRFNRASLINAGFSLVKDDFDYIAMHDVDLLPVNSALTYAFPADGPMHIAAPELHPQYHYEKFIGGILLMTSKHFEQVNGMPNKYWGWGMEDDALYARLMDAGMNISRPVGITTGYETFKHIHSAVRRKRDMERVGDQSRSNRKKDRQSGLKDVRFDVMDKQKLTIDDKFECTVYNVKLHCDEARTPWCRLSQADAKAATPLSPSQT</sequence>
<dbReference type="PRINTS" id="PR02050">
    <property type="entry name" value="B14GALTRFASE"/>
</dbReference>
<evidence type="ECO:0000256" key="6">
    <source>
        <dbReference type="ARBA" id="ARBA00022692"/>
    </source>
</evidence>
<dbReference type="SUPFAM" id="SSF53448">
    <property type="entry name" value="Nucleotide-diphospho-sugar transferases"/>
    <property type="match status" value="1"/>
</dbReference>
<comment type="function">
    <text evidence="11">Catalyzes the transfer of galactose onto proteins or lipids.</text>
</comment>
<evidence type="ECO:0000256" key="1">
    <source>
        <dbReference type="ARBA" id="ARBA00004606"/>
    </source>
</evidence>
<dbReference type="InterPro" id="IPR003859">
    <property type="entry name" value="Galactosyl_T"/>
</dbReference>
<dbReference type="Pfam" id="PF02709">
    <property type="entry name" value="Glyco_transf_7C"/>
    <property type="match status" value="1"/>
</dbReference>
<dbReference type="GO" id="GO:0005975">
    <property type="term" value="P:carbohydrate metabolic process"/>
    <property type="evidence" value="ECO:0007669"/>
    <property type="project" value="InterPro"/>
</dbReference>
<feature type="transmembrane region" description="Helical" evidence="11">
    <location>
        <begin position="27"/>
        <end position="49"/>
    </location>
</feature>
<evidence type="ECO:0000259" key="14">
    <source>
        <dbReference type="Pfam" id="PF13733"/>
    </source>
</evidence>
<dbReference type="OrthoDB" id="6020664at2759"/>
<dbReference type="EC" id="2.4.1.-" evidence="11"/>
<keyword evidence="5 11" id="KW-0808">Transferase</keyword>
<protein>
    <recommendedName>
        <fullName evidence="11">Beta-1,4-N-acetylgalactosaminyltransferase</fullName>
        <ecNumber evidence="11">2.4.1.-</ecNumber>
    </recommendedName>
    <alternativeName>
        <fullName evidence="11">Beta-4-GalNAcT</fullName>
    </alternativeName>
</protein>
<evidence type="ECO:0000313" key="15">
    <source>
        <dbReference type="EMBL" id="GAV08719.1"/>
    </source>
</evidence>
<evidence type="ECO:0000256" key="12">
    <source>
        <dbReference type="SAM" id="MobiDB-lite"/>
    </source>
</evidence>
<keyword evidence="11" id="KW-0464">Manganese</keyword>
<comment type="caution">
    <text evidence="15">The sequence shown here is derived from an EMBL/GenBank/DDBJ whole genome shotgun (WGS) entry which is preliminary data.</text>
</comment>
<dbReference type="GO" id="GO:0046872">
    <property type="term" value="F:metal ion binding"/>
    <property type="evidence" value="ECO:0007669"/>
    <property type="project" value="UniProtKB-UniRule"/>
</dbReference>
<reference evidence="15 16" key="1">
    <citation type="journal article" date="2016" name="Nat. Commun.">
        <title>Extremotolerant tardigrade genome and improved radiotolerance of human cultured cells by tardigrade-unique protein.</title>
        <authorList>
            <person name="Hashimoto T."/>
            <person name="Horikawa D.D."/>
            <person name="Saito Y."/>
            <person name="Kuwahara H."/>
            <person name="Kozuka-Hata H."/>
            <person name="Shin-I T."/>
            <person name="Minakuchi Y."/>
            <person name="Ohishi K."/>
            <person name="Motoyama A."/>
            <person name="Aizu T."/>
            <person name="Enomoto A."/>
            <person name="Kondo K."/>
            <person name="Tanaka S."/>
            <person name="Hara Y."/>
            <person name="Koshikawa S."/>
            <person name="Sagara H."/>
            <person name="Miura T."/>
            <person name="Yokobori S."/>
            <person name="Miyagawa K."/>
            <person name="Suzuki Y."/>
            <person name="Kubo T."/>
            <person name="Oyama M."/>
            <person name="Kohara Y."/>
            <person name="Fujiyama A."/>
            <person name="Arakawa K."/>
            <person name="Katayama T."/>
            <person name="Toyoda A."/>
            <person name="Kunieda T."/>
        </authorList>
    </citation>
    <scope>NUCLEOTIDE SEQUENCE [LARGE SCALE GENOMIC DNA]</scope>
    <source>
        <strain evidence="15 16">YOKOZUNA-1</strain>
    </source>
</reference>
<keyword evidence="16" id="KW-1185">Reference proteome</keyword>
<dbReference type="InterPro" id="IPR027995">
    <property type="entry name" value="Galactosyl_T_N"/>
</dbReference>
<dbReference type="Proteomes" id="UP000186922">
    <property type="component" value="Unassembled WGS sequence"/>
</dbReference>
<keyword evidence="11" id="KW-0479">Metal-binding</keyword>
<feature type="region of interest" description="Disordered" evidence="12">
    <location>
        <begin position="233"/>
        <end position="257"/>
    </location>
</feature>
<comment type="similarity">
    <text evidence="3 11">Belongs to the glycosyltransferase 7 family.</text>
</comment>
<comment type="cofactor">
    <cofactor evidence="11">
        <name>Mn(2+)</name>
        <dbReference type="ChEBI" id="CHEBI:29035"/>
    </cofactor>
</comment>
<evidence type="ECO:0000256" key="7">
    <source>
        <dbReference type="ARBA" id="ARBA00022968"/>
    </source>
</evidence>
<dbReference type="PANTHER" id="PTHR19300:SF30">
    <property type="entry name" value="BETA-1,4-GALACTOSYLTRANSFERASE 7"/>
    <property type="match status" value="1"/>
</dbReference>